<keyword evidence="4 12" id="KW-0894">Sodium channel</keyword>
<keyword evidence="14" id="KW-1185">Reference proteome</keyword>
<dbReference type="EMBL" id="CAQQ02096708">
    <property type="status" value="NOT_ANNOTATED_CDS"/>
    <property type="molecule type" value="Genomic_DNA"/>
</dbReference>
<evidence type="ECO:0000256" key="11">
    <source>
        <dbReference type="ARBA" id="ARBA00023303"/>
    </source>
</evidence>
<sequence length="264" mass="29955">MFDTVLTDDGLCCTFNTVADKFMYVNAPDILKPATMEGYYPVDWTPENKYGNIDLNSNFFPRIAKGIGTRMGLTVLLNTSSKEYFCTSTRSYGFKVLVHNPVEKPKIDNFGLLVTKGRETRISIKPSIQSASPSIRSIARNKRHCLFSDEGNLTYYRTYSRKNCELECESKFIYDYCKCILYYLPLIDPNASICAPSDSKCTSNVQTKLESADQNISCQNCVPACYELGYDTTITSTQLVQGNFETKTTPLTLSLRMMKMRIWL</sequence>
<reference evidence="13" key="2">
    <citation type="submission" date="2015-06" db="UniProtKB">
        <authorList>
            <consortium name="EnsemblMetazoa"/>
        </authorList>
    </citation>
    <scope>IDENTIFICATION</scope>
</reference>
<accession>T1GNS8</accession>
<protein>
    <recommendedName>
        <fullName evidence="15">Pickpocket protein 28</fullName>
    </recommendedName>
</protein>
<organism evidence="13 14">
    <name type="scientific">Megaselia scalaris</name>
    <name type="common">Humpbacked fly</name>
    <name type="synonym">Phora scalaris</name>
    <dbReference type="NCBI Taxonomy" id="36166"/>
    <lineage>
        <taxon>Eukaryota</taxon>
        <taxon>Metazoa</taxon>
        <taxon>Ecdysozoa</taxon>
        <taxon>Arthropoda</taxon>
        <taxon>Hexapoda</taxon>
        <taxon>Insecta</taxon>
        <taxon>Pterygota</taxon>
        <taxon>Neoptera</taxon>
        <taxon>Endopterygota</taxon>
        <taxon>Diptera</taxon>
        <taxon>Brachycera</taxon>
        <taxon>Muscomorpha</taxon>
        <taxon>Platypezoidea</taxon>
        <taxon>Phoridae</taxon>
        <taxon>Megaseliini</taxon>
        <taxon>Megaselia</taxon>
    </lineage>
</organism>
<dbReference type="PANTHER" id="PTHR11690:SF243">
    <property type="entry name" value="PICKPOCKET 12-RELATED"/>
    <property type="match status" value="1"/>
</dbReference>
<name>T1GNS8_MEGSC</name>
<dbReference type="OMA" id="LECESKF"/>
<dbReference type="EnsemblMetazoa" id="MESCA005238-RA">
    <property type="protein sequence ID" value="MESCA005238-PA"/>
    <property type="gene ID" value="MESCA005238"/>
</dbReference>
<evidence type="ECO:0000256" key="1">
    <source>
        <dbReference type="ARBA" id="ARBA00004141"/>
    </source>
</evidence>
<keyword evidence="8 12" id="KW-0406">Ion transport</keyword>
<keyword evidence="6" id="KW-1133">Transmembrane helix</keyword>
<evidence type="ECO:0000256" key="4">
    <source>
        <dbReference type="ARBA" id="ARBA00022461"/>
    </source>
</evidence>
<dbReference type="Proteomes" id="UP000015102">
    <property type="component" value="Unassembled WGS sequence"/>
</dbReference>
<evidence type="ECO:0000256" key="7">
    <source>
        <dbReference type="ARBA" id="ARBA00023053"/>
    </source>
</evidence>
<keyword evidence="11 12" id="KW-0407">Ion channel</keyword>
<keyword evidence="3 12" id="KW-0813">Transport</keyword>
<evidence type="ECO:0000256" key="2">
    <source>
        <dbReference type="ARBA" id="ARBA00007193"/>
    </source>
</evidence>
<evidence type="ECO:0000313" key="13">
    <source>
        <dbReference type="EnsemblMetazoa" id="MESCA005238-PA"/>
    </source>
</evidence>
<dbReference type="InterPro" id="IPR001873">
    <property type="entry name" value="ENaC"/>
</dbReference>
<dbReference type="Pfam" id="PF00858">
    <property type="entry name" value="ASC"/>
    <property type="match status" value="1"/>
</dbReference>
<evidence type="ECO:0000313" key="14">
    <source>
        <dbReference type="Proteomes" id="UP000015102"/>
    </source>
</evidence>
<comment type="subcellular location">
    <subcellularLocation>
        <location evidence="1">Membrane</location>
        <topology evidence="1">Multi-pass membrane protein</topology>
    </subcellularLocation>
</comment>
<evidence type="ECO:0000256" key="12">
    <source>
        <dbReference type="RuleBase" id="RU000679"/>
    </source>
</evidence>
<reference evidence="14" key="1">
    <citation type="submission" date="2013-02" db="EMBL/GenBank/DDBJ databases">
        <authorList>
            <person name="Hughes D."/>
        </authorList>
    </citation>
    <scope>NUCLEOTIDE SEQUENCE</scope>
    <source>
        <strain>Durham</strain>
        <strain evidence="14">NC isolate 2 -- Noor lab</strain>
    </source>
</reference>
<evidence type="ECO:0000256" key="10">
    <source>
        <dbReference type="ARBA" id="ARBA00023201"/>
    </source>
</evidence>
<keyword evidence="5 12" id="KW-0812">Transmembrane</keyword>
<keyword evidence="10 12" id="KW-0739">Sodium transport</keyword>
<keyword evidence="7" id="KW-0915">Sodium</keyword>
<dbReference type="GO" id="GO:0015280">
    <property type="term" value="F:ligand-gated sodium channel activity"/>
    <property type="evidence" value="ECO:0007669"/>
    <property type="project" value="TreeGrafter"/>
</dbReference>
<dbReference type="PANTHER" id="PTHR11690">
    <property type="entry name" value="AMILORIDE-SENSITIVE SODIUM CHANNEL-RELATED"/>
    <property type="match status" value="1"/>
</dbReference>
<evidence type="ECO:0000256" key="9">
    <source>
        <dbReference type="ARBA" id="ARBA00023136"/>
    </source>
</evidence>
<dbReference type="PRINTS" id="PR01078">
    <property type="entry name" value="AMINACHANNEL"/>
</dbReference>
<evidence type="ECO:0000256" key="8">
    <source>
        <dbReference type="ARBA" id="ARBA00023065"/>
    </source>
</evidence>
<dbReference type="GO" id="GO:0005886">
    <property type="term" value="C:plasma membrane"/>
    <property type="evidence" value="ECO:0007669"/>
    <property type="project" value="TreeGrafter"/>
</dbReference>
<dbReference type="Gene3D" id="2.60.470.10">
    <property type="entry name" value="Acid-sensing ion channels like domains"/>
    <property type="match status" value="1"/>
</dbReference>
<dbReference type="AlphaFoldDB" id="T1GNS8"/>
<proteinExistence type="inferred from homology"/>
<evidence type="ECO:0000256" key="6">
    <source>
        <dbReference type="ARBA" id="ARBA00022989"/>
    </source>
</evidence>
<evidence type="ECO:0000256" key="3">
    <source>
        <dbReference type="ARBA" id="ARBA00022448"/>
    </source>
</evidence>
<evidence type="ECO:0000256" key="5">
    <source>
        <dbReference type="ARBA" id="ARBA00022692"/>
    </source>
</evidence>
<evidence type="ECO:0008006" key="15">
    <source>
        <dbReference type="Google" id="ProtNLM"/>
    </source>
</evidence>
<keyword evidence="9" id="KW-0472">Membrane</keyword>
<dbReference type="STRING" id="36166.T1GNS8"/>
<comment type="similarity">
    <text evidence="2 12">Belongs to the amiloride-sensitive sodium channel (TC 1.A.6) family.</text>
</comment>
<dbReference type="HOGENOM" id="CLU_1054817_0_0_1"/>